<dbReference type="AlphaFoldDB" id="W6UUL5"/>
<accession>W6UUL5</accession>
<dbReference type="RefSeq" id="XP_024348280.1">
    <property type="nucleotide sequence ID" value="XM_024497281.1"/>
</dbReference>
<evidence type="ECO:0000313" key="3">
    <source>
        <dbReference type="EMBL" id="EUB57084.1"/>
    </source>
</evidence>
<dbReference type="KEGG" id="egl:EGR_08032"/>
<gene>
    <name evidence="3" type="ORF">EGR_08032</name>
</gene>
<reference evidence="3 4" key="1">
    <citation type="journal article" date="2013" name="Nat. Genet.">
        <title>The genome of the hydatid tapeworm Echinococcus granulosus.</title>
        <authorList>
            <person name="Zheng H."/>
            <person name="Zhang W."/>
            <person name="Zhang L."/>
            <person name="Zhang Z."/>
            <person name="Li J."/>
            <person name="Lu G."/>
            <person name="Zhu Y."/>
            <person name="Wang Y."/>
            <person name="Huang Y."/>
            <person name="Liu J."/>
            <person name="Kang H."/>
            <person name="Chen J."/>
            <person name="Wang L."/>
            <person name="Chen A."/>
            <person name="Yu S."/>
            <person name="Gao Z."/>
            <person name="Jin L."/>
            <person name="Gu W."/>
            <person name="Wang Z."/>
            <person name="Zhao L."/>
            <person name="Shi B."/>
            <person name="Wen H."/>
            <person name="Lin R."/>
            <person name="Jones M.K."/>
            <person name="Brejova B."/>
            <person name="Vinar T."/>
            <person name="Zhao G."/>
            <person name="McManus D.P."/>
            <person name="Chen Z."/>
            <person name="Zhou Y."/>
            <person name="Wang S."/>
        </authorList>
    </citation>
    <scope>NUCLEOTIDE SEQUENCE [LARGE SCALE GENOMIC DNA]</scope>
</reference>
<sequence length="397" mass="45887">MGENLRADTIKNQYLCYNNQQKLFFLIQVISQLSVSMILAKFKKCKYIHKDKVCLIESVKFNTNSLIRGYLSLLHCGFFAGVNRIVNCGFCFSVLFCGFSSLINFPINFLYFICNFYVAIADSLEKSGEDNGEQDQKHKHGKRSKKEHDSTGQSRKFQFFRCPWLKPTKKKKNKMGEIKVPDQQHVMFSLGEQHADDEPRQSPAFVELDELYTDPTSGNPPEWREVARWFHISSSCFFPILFVDTKIPSNLSTFLYPTKRNVVSIDKLTFSGEPCFEYFRDWPALSLVFTYICRLYASPGRHIWADLKSKEKKDLTPLVAKMQVTWAAKSELGSVNDPYRLSPSWKLPFEGILFFAKVEMGHKFRAYFTALPLKLSLKSGHMNIKEAVRKQKVSREA</sequence>
<name>W6UUL5_ECHGR</name>
<keyword evidence="2" id="KW-0472">Membrane</keyword>
<proteinExistence type="predicted"/>
<dbReference type="CTD" id="36343747"/>
<feature type="transmembrane region" description="Helical" evidence="2">
    <location>
        <begin position="70"/>
        <end position="96"/>
    </location>
</feature>
<protein>
    <submittedName>
        <fullName evidence="3">Uncharacterized protein</fullName>
    </submittedName>
</protein>
<comment type="caution">
    <text evidence="3">The sequence shown here is derived from an EMBL/GenBank/DDBJ whole genome shotgun (WGS) entry which is preliminary data.</text>
</comment>
<keyword evidence="2" id="KW-0812">Transmembrane</keyword>
<evidence type="ECO:0000313" key="4">
    <source>
        <dbReference type="Proteomes" id="UP000019149"/>
    </source>
</evidence>
<dbReference type="GeneID" id="36343747"/>
<evidence type="ECO:0000256" key="2">
    <source>
        <dbReference type="SAM" id="Phobius"/>
    </source>
</evidence>
<keyword evidence="4" id="KW-1185">Reference proteome</keyword>
<dbReference type="OrthoDB" id="6274539at2759"/>
<organism evidence="3 4">
    <name type="scientific">Echinococcus granulosus</name>
    <name type="common">Hydatid tapeworm</name>
    <dbReference type="NCBI Taxonomy" id="6210"/>
    <lineage>
        <taxon>Eukaryota</taxon>
        <taxon>Metazoa</taxon>
        <taxon>Spiralia</taxon>
        <taxon>Lophotrochozoa</taxon>
        <taxon>Platyhelminthes</taxon>
        <taxon>Cestoda</taxon>
        <taxon>Eucestoda</taxon>
        <taxon>Cyclophyllidea</taxon>
        <taxon>Taeniidae</taxon>
        <taxon>Echinococcus</taxon>
        <taxon>Echinococcus granulosus group</taxon>
    </lineage>
</organism>
<keyword evidence="2" id="KW-1133">Transmembrane helix</keyword>
<feature type="region of interest" description="Disordered" evidence="1">
    <location>
        <begin position="129"/>
        <end position="154"/>
    </location>
</feature>
<dbReference type="Proteomes" id="UP000019149">
    <property type="component" value="Unassembled WGS sequence"/>
</dbReference>
<evidence type="ECO:0000256" key="1">
    <source>
        <dbReference type="SAM" id="MobiDB-lite"/>
    </source>
</evidence>
<dbReference type="EMBL" id="APAU02000094">
    <property type="protein sequence ID" value="EUB57084.1"/>
    <property type="molecule type" value="Genomic_DNA"/>
</dbReference>